<accession>A0A6V7WS87</accession>
<evidence type="ECO:0000313" key="1">
    <source>
        <dbReference type="EMBL" id="CAD2189901.1"/>
    </source>
</evidence>
<name>A0A6V7WS87_MELEN</name>
<proteinExistence type="predicted"/>
<comment type="caution">
    <text evidence="1">The sequence shown here is derived from an EMBL/GenBank/DDBJ whole genome shotgun (WGS) entry which is preliminary data.</text>
</comment>
<evidence type="ECO:0000313" key="2">
    <source>
        <dbReference type="Proteomes" id="UP000580250"/>
    </source>
</evidence>
<sequence length="234" mass="27106">MTKAVNCNFNCVYFVKIKNKWSEIGIKWYDKCCFNNCINTNKPIGNCIKGNGFVNIINDENIEYINCLDGKGGCDRYARVCAENSFKTPQSCSNYSLYYFEVKCKFEREKWAVWMNIGFKNCNKNNYTLYSANNTTIYNEKCEEFDLSTDFNNNDIFGCGLVYPPTNKLNEEFPYVFFTQNGKQIGKATLVNGNFDRPCVGLKCCSVETNFGNDLETKPFKYDISKHLILKEFY</sequence>
<dbReference type="Proteomes" id="UP000580250">
    <property type="component" value="Unassembled WGS sequence"/>
</dbReference>
<reference evidence="1 2" key="1">
    <citation type="submission" date="2020-08" db="EMBL/GenBank/DDBJ databases">
        <authorList>
            <person name="Koutsovoulos G."/>
            <person name="Danchin GJ E."/>
        </authorList>
    </citation>
    <scope>NUCLEOTIDE SEQUENCE [LARGE SCALE GENOMIC DNA]</scope>
</reference>
<dbReference type="EMBL" id="CAJEWN010000776">
    <property type="protein sequence ID" value="CAD2189901.1"/>
    <property type="molecule type" value="Genomic_DNA"/>
</dbReference>
<dbReference type="AlphaFoldDB" id="A0A6V7WS87"/>
<dbReference type="InterPro" id="IPR043136">
    <property type="entry name" value="B30.2/SPRY_sf"/>
</dbReference>
<dbReference type="OrthoDB" id="258495at2759"/>
<organism evidence="1 2">
    <name type="scientific">Meloidogyne enterolobii</name>
    <name type="common">Root-knot nematode worm</name>
    <name type="synonym">Meloidogyne mayaguensis</name>
    <dbReference type="NCBI Taxonomy" id="390850"/>
    <lineage>
        <taxon>Eukaryota</taxon>
        <taxon>Metazoa</taxon>
        <taxon>Ecdysozoa</taxon>
        <taxon>Nematoda</taxon>
        <taxon>Chromadorea</taxon>
        <taxon>Rhabditida</taxon>
        <taxon>Tylenchina</taxon>
        <taxon>Tylenchomorpha</taxon>
        <taxon>Tylenchoidea</taxon>
        <taxon>Meloidogynidae</taxon>
        <taxon>Meloidogyninae</taxon>
        <taxon>Meloidogyne</taxon>
    </lineage>
</organism>
<dbReference type="Gene3D" id="2.60.120.920">
    <property type="match status" value="1"/>
</dbReference>
<gene>
    <name evidence="1" type="ORF">MENT_LOCUS42648</name>
</gene>
<protein>
    <submittedName>
        <fullName evidence="1">Uncharacterized protein</fullName>
    </submittedName>
</protein>